<sequence length="1672" mass="192540">MVKLAFLKLNLLVFVISWFLIFPYFRHLDLFYWTGRVIMDEHNHVPKRRKLTSFLGQIYQDMVRIADSEDEFQQARKTKENNDPAQKSLQSIYKRKETFASFLMDRQFNIIENEKEETRFHLIKCLRYRLRLLLDSKKNEMTSTEEDCFDFVSFLDESGNGSSSISTEKQNVYRKGMYETLLQLIDEFDAAGVAEIFRLLLERRIAIPLFQPNSKKHHLNLLRHITLPGVDGIRLGEDKTLMRVAVISCRQQKQSQTTEIIKSLFHTESIYSYDISNGSVSSKFSLAEIGRGCVLMDDPGPEKVQQVLVTHVIGDFKPLWSFLHHFADFLLIEDSTSEEESVVPFIVAESTKLASGESSNVKSDAFPLICIWKPSFGETRCEKKMVGGFQQFRIDGQLTSKTVLILRKIVNITTEKLKAKSESCEERLSLYQIPIMVEDGFSALECVTPTEIECSISKSAKNLVEVKKYDFLLQNNYRRQSKHEEAKLEHRLNEEKLREEDAEIKKCRDLRRALTFDVQKHPLLLLFLNMLSNEDSSSRVLSVRVLEKVLAERSKLELEPQLLKVRELYSSYVEQQANNQRSSEDAIQKGELELAKDKLSSAKIELNDGVLNIEHLWRELSHLYTAMEPEKRSLTIKNIPRLAAQHLLDGFCLELLDGDSNMINLDWVKEVLRELVSLIGRLKRERIFVLSVMGVQSSGKSTLLNTMFGVQMRTSVGQCTRGVNMQLLAVEGRPEYDYILLLDTEGTRSPEHHGLPGSEKRDNQMATLSILLADATIVVTPGENDAAIKEILPIVLMAYQGSKLAEENGGRLSSRMFFVYNRIDTSQKEKLNSIVQTLGISLHEAFSEVQKLTGNLSHLKSESPFGSFNLDTPNSTGSDVCILGNVKEKFEPPGDVPDPAFGETLMKFREHIHRRVTSAENGSIWRSRSIDEFSSYVEEVWKCICSADFTFNFASIVERITFDKLDFEYKTIERKLAEAYQESFENITKLMIEEKGEAIGSLTSVMEDDHLTNESQMLSFEAKLRDEISAVEQSFDIEVRKIIKGKGREKWSFQFQELWEIMKKEQARNWAFSLRTSFTTLFNYEHRVESYKKKMRQEINKLFKSATFDAQHWTEDQKNEKFEEMFDEILTKAQQEFPARDVAAKIVKVYQNSNVIKTRQIEMCQHAELDFETHQNDDTDTNPSIFSNLIAKMSNFYSNVTGKKSRQNLVDSCLETISIIVNRIASGKLCYDDSVVSNVICDVDAAITEHNVSLNSDIQLMHIYGQKLIIDLMQQMEKNWEAENSVFAKLQQRKNKEAIRHYFMIVSTGVEKTKLFAATITSTLKTIINSAFKKEMVKRTLNRIRNERWLQDARFLNKHMDLYLIELLEKKQISVVLDCIKKPRKYYHTMLYRLVAEKVPNVDEEWINFINRLKQAIQNAALATMNVDKNRAQTFVSELRNEFLKGYLQSEHLASAFLVDYSGEYEDCDSEDKTDFQEICVSNLIQMLKDQVSPNNQQDFAKELGPEVVEYMKSLNDPATVPRCDAMCPMCKSFCIEAANHDPGLRPHNAIHQPKGIAGVYVLPTKELVADTCSQSFACNGTFCKKVTDGTVHKYRDFAKVFPGWNNPRINEELPLREYILATYNRDIARIYNVKPCPDIPARYFRVLTTIKEQLKREIECPTDEIEPILLD</sequence>
<dbReference type="SUPFAM" id="SSF52540">
    <property type="entry name" value="P-loop containing nucleoside triphosphate hydrolases"/>
    <property type="match status" value="1"/>
</dbReference>
<protein>
    <recommendedName>
        <fullName evidence="2">VLIG-type G domain-containing protein</fullName>
    </recommendedName>
</protein>
<accession>A0A8J2RSB9</accession>
<dbReference type="EMBL" id="CAKKLH010000257">
    <property type="protein sequence ID" value="CAH0107196.1"/>
    <property type="molecule type" value="Genomic_DNA"/>
</dbReference>
<reference evidence="3" key="1">
    <citation type="submission" date="2021-11" db="EMBL/GenBank/DDBJ databases">
        <authorList>
            <person name="Schell T."/>
        </authorList>
    </citation>
    <scope>NUCLEOTIDE SEQUENCE</scope>
    <source>
        <strain evidence="3">M5</strain>
    </source>
</reference>
<keyword evidence="1" id="KW-1133">Transmembrane helix</keyword>
<dbReference type="GO" id="GO:0005525">
    <property type="term" value="F:GTP binding"/>
    <property type="evidence" value="ECO:0007669"/>
    <property type="project" value="InterPro"/>
</dbReference>
<dbReference type="OrthoDB" id="8432505at2759"/>
<dbReference type="Proteomes" id="UP000789390">
    <property type="component" value="Unassembled WGS sequence"/>
</dbReference>
<evidence type="ECO:0000259" key="2">
    <source>
        <dbReference type="PROSITE" id="PS51717"/>
    </source>
</evidence>
<dbReference type="PROSITE" id="PS51717">
    <property type="entry name" value="G_VLIG"/>
    <property type="match status" value="1"/>
</dbReference>
<evidence type="ECO:0000256" key="1">
    <source>
        <dbReference type="SAM" id="Phobius"/>
    </source>
</evidence>
<evidence type="ECO:0000313" key="3">
    <source>
        <dbReference type="EMBL" id="CAH0107196.1"/>
    </source>
</evidence>
<keyword evidence="1" id="KW-0812">Transmembrane</keyword>
<dbReference type="InterPro" id="IPR027417">
    <property type="entry name" value="P-loop_NTPase"/>
</dbReference>
<feature type="transmembrane region" description="Helical" evidence="1">
    <location>
        <begin position="7"/>
        <end position="25"/>
    </location>
</feature>
<comment type="caution">
    <text evidence="3">The sequence shown here is derived from an EMBL/GenBank/DDBJ whole genome shotgun (WGS) entry which is preliminary data.</text>
</comment>
<name>A0A8J2RSB9_9CRUS</name>
<gene>
    <name evidence="3" type="ORF">DGAL_LOCUS10487</name>
</gene>
<organism evidence="3 4">
    <name type="scientific">Daphnia galeata</name>
    <dbReference type="NCBI Taxonomy" id="27404"/>
    <lineage>
        <taxon>Eukaryota</taxon>
        <taxon>Metazoa</taxon>
        <taxon>Ecdysozoa</taxon>
        <taxon>Arthropoda</taxon>
        <taxon>Crustacea</taxon>
        <taxon>Branchiopoda</taxon>
        <taxon>Diplostraca</taxon>
        <taxon>Cladocera</taxon>
        <taxon>Anomopoda</taxon>
        <taxon>Daphniidae</taxon>
        <taxon>Daphnia</taxon>
    </lineage>
</organism>
<proteinExistence type="predicted"/>
<keyword evidence="4" id="KW-1185">Reference proteome</keyword>
<dbReference type="PANTHER" id="PTHR22796">
    <property type="entry name" value="URG4-RELATED"/>
    <property type="match status" value="1"/>
</dbReference>
<dbReference type="Pfam" id="PF25683">
    <property type="entry name" value="URGCP_GTPase"/>
    <property type="match status" value="1"/>
</dbReference>
<dbReference type="Gene3D" id="3.40.50.300">
    <property type="entry name" value="P-loop containing nucleotide triphosphate hydrolases"/>
    <property type="match status" value="1"/>
</dbReference>
<keyword evidence="1" id="KW-0472">Membrane</keyword>
<dbReference type="PANTHER" id="PTHR22796:SF1">
    <property type="entry name" value="VWFA DOMAIN-CONTAINING PROTEIN"/>
    <property type="match status" value="1"/>
</dbReference>
<feature type="domain" description="VLIG-type G" evidence="2">
    <location>
        <begin position="684"/>
        <end position="800"/>
    </location>
</feature>
<dbReference type="InterPro" id="IPR030383">
    <property type="entry name" value="G_VLIG_dom"/>
</dbReference>
<evidence type="ECO:0000313" key="4">
    <source>
        <dbReference type="Proteomes" id="UP000789390"/>
    </source>
</evidence>